<dbReference type="Gene3D" id="3.30.360.10">
    <property type="entry name" value="Dihydrodipicolinate Reductase, domain 2"/>
    <property type="match status" value="1"/>
</dbReference>
<evidence type="ECO:0000259" key="1">
    <source>
        <dbReference type="Pfam" id="PF01408"/>
    </source>
</evidence>
<name>A0AAW6TSP4_9BACT</name>
<dbReference type="AlphaFoldDB" id="A0AAW6TSP4"/>
<dbReference type="InterPro" id="IPR000683">
    <property type="entry name" value="Gfo/Idh/MocA-like_OxRdtase_N"/>
</dbReference>
<dbReference type="PROSITE" id="PS51318">
    <property type="entry name" value="TAT"/>
    <property type="match status" value="1"/>
</dbReference>
<dbReference type="Proteomes" id="UP001431776">
    <property type="component" value="Unassembled WGS sequence"/>
</dbReference>
<comment type="caution">
    <text evidence="3">The sequence shown here is derived from an EMBL/GenBank/DDBJ whole genome shotgun (WGS) entry which is preliminary data.</text>
</comment>
<dbReference type="Gene3D" id="3.40.50.720">
    <property type="entry name" value="NAD(P)-binding Rossmann-like Domain"/>
    <property type="match status" value="1"/>
</dbReference>
<evidence type="ECO:0000313" key="4">
    <source>
        <dbReference type="Proteomes" id="UP001431776"/>
    </source>
</evidence>
<sequence length="455" mass="50191">MLQNGMNRRRFLGRAAGAVSAGVAVPWFVPSSALGGAGRPAASERIAMACIGLGIQGTGNMRAFLGQGDVQVKAVCDVSESQRQKGKALVDGHYGNKDCIACVDFREVCSRPDIDAVSLATPDHWHVLIGLEAARHGKHMYYEKPIGWSFRAGQMLRDAVHRHGVVFQFGTQQRSDRNFRFACELVRNGRIGALQTILVGVPGSVAVPELPSEPVPDDLDYPMWLGPARWAPYSFERCRPYTHRPDESWTRNYSTWYHLSDYCIGFIGNWGIHHVDIAQWGHGTEHTGPVEVAGHGTFPSQGAADCALTWQVENRFADGVTLVHMDNATSATHPAQIPGFSQGVLFKGAEGWVFVNRSKIDADPKSLLQSEIGPSEVRLHESRNHHRDFLDAIRTGRAPASPIDVALRSDTICMLDDIAIRLGRTLRWDPAKEEVIDDAQAARLLTRPMRGPWHV</sequence>
<protein>
    <submittedName>
        <fullName evidence="3">Gfo/Idh/MocA family oxidoreductase</fullName>
    </submittedName>
</protein>
<evidence type="ECO:0000313" key="3">
    <source>
        <dbReference type="EMBL" id="MDI6448717.1"/>
    </source>
</evidence>
<dbReference type="SUPFAM" id="SSF51735">
    <property type="entry name" value="NAD(P)-binding Rossmann-fold domains"/>
    <property type="match status" value="1"/>
</dbReference>
<dbReference type="RefSeq" id="WP_349244126.1">
    <property type="nucleotide sequence ID" value="NZ_JASCXX010000006.1"/>
</dbReference>
<dbReference type="InterPro" id="IPR043906">
    <property type="entry name" value="Gfo/Idh/MocA_OxRdtase_bact_C"/>
</dbReference>
<organism evidence="3 4">
    <name type="scientific">Anaerobaca lacustris</name>
    <dbReference type="NCBI Taxonomy" id="3044600"/>
    <lineage>
        <taxon>Bacteria</taxon>
        <taxon>Pseudomonadati</taxon>
        <taxon>Planctomycetota</taxon>
        <taxon>Phycisphaerae</taxon>
        <taxon>Sedimentisphaerales</taxon>
        <taxon>Anaerobacaceae</taxon>
        <taxon>Anaerobaca</taxon>
    </lineage>
</organism>
<dbReference type="GO" id="GO:0000166">
    <property type="term" value="F:nucleotide binding"/>
    <property type="evidence" value="ECO:0007669"/>
    <property type="project" value="InterPro"/>
</dbReference>
<accession>A0AAW6TSP4</accession>
<keyword evidence="4" id="KW-1185">Reference proteome</keyword>
<dbReference type="Pfam" id="PF19051">
    <property type="entry name" value="GFO_IDH_MocA_C2"/>
    <property type="match status" value="1"/>
</dbReference>
<dbReference type="SUPFAM" id="SSF55347">
    <property type="entry name" value="Glyceraldehyde-3-phosphate dehydrogenase-like, C-terminal domain"/>
    <property type="match status" value="1"/>
</dbReference>
<evidence type="ECO:0000259" key="2">
    <source>
        <dbReference type="Pfam" id="PF19051"/>
    </source>
</evidence>
<gene>
    <name evidence="3" type="ORF">QJ522_06645</name>
</gene>
<dbReference type="InterPro" id="IPR036291">
    <property type="entry name" value="NAD(P)-bd_dom_sf"/>
</dbReference>
<dbReference type="PANTHER" id="PTHR43818">
    <property type="entry name" value="BCDNA.GH03377"/>
    <property type="match status" value="1"/>
</dbReference>
<proteinExistence type="predicted"/>
<feature type="domain" description="Gfo/Idh/MocA-like oxidoreductase bacterial type C-terminal" evidence="2">
    <location>
        <begin position="209"/>
        <end position="454"/>
    </location>
</feature>
<dbReference type="Pfam" id="PF01408">
    <property type="entry name" value="GFO_IDH_MocA"/>
    <property type="match status" value="1"/>
</dbReference>
<dbReference type="InterPro" id="IPR050463">
    <property type="entry name" value="Gfo/Idh/MocA_oxidrdct_glycsds"/>
</dbReference>
<dbReference type="PANTHER" id="PTHR43818:SF5">
    <property type="entry name" value="OXIDOREDUCTASE FAMILY PROTEIN"/>
    <property type="match status" value="1"/>
</dbReference>
<feature type="domain" description="Gfo/Idh/MocA-like oxidoreductase N-terminal" evidence="1">
    <location>
        <begin position="48"/>
        <end position="170"/>
    </location>
</feature>
<reference evidence="3" key="1">
    <citation type="submission" date="2023-05" db="EMBL/GenBank/DDBJ databases">
        <title>Anaerotaeda fermentans gen. nov., sp. nov., a novel anaerobic planctomycete of the new family within the order Sedimentisphaerales isolated from Taman Peninsula, Russia.</title>
        <authorList>
            <person name="Khomyakova M.A."/>
            <person name="Merkel A.Y."/>
            <person name="Slobodkin A.I."/>
        </authorList>
    </citation>
    <scope>NUCLEOTIDE SEQUENCE</scope>
    <source>
        <strain evidence="3">M17dextr</strain>
    </source>
</reference>
<dbReference type="InterPro" id="IPR006311">
    <property type="entry name" value="TAT_signal"/>
</dbReference>
<dbReference type="EMBL" id="JASCXX010000006">
    <property type="protein sequence ID" value="MDI6448717.1"/>
    <property type="molecule type" value="Genomic_DNA"/>
</dbReference>